<evidence type="ECO:0000313" key="5">
    <source>
        <dbReference type="EMBL" id="TRY68323.1"/>
    </source>
</evidence>
<comment type="caution">
    <text evidence="5">The sequence shown here is derived from an EMBL/GenBank/DDBJ whole genome shotgun (WGS) entry which is preliminary data.</text>
</comment>
<feature type="region of interest" description="Disordered" evidence="3">
    <location>
        <begin position="2051"/>
        <end position="2084"/>
    </location>
</feature>
<protein>
    <recommendedName>
        <fullName evidence="4">Rootletin-like coiled-coil domain-containing protein</fullName>
    </recommendedName>
</protein>
<reference evidence="5 6" key="1">
    <citation type="journal article" date="2018" name="Nat. Ecol. Evol.">
        <title>Genomic signatures of mitonuclear coevolution across populations of Tigriopus californicus.</title>
        <authorList>
            <person name="Barreto F.S."/>
            <person name="Watson E.T."/>
            <person name="Lima T.G."/>
            <person name="Willett C.S."/>
            <person name="Edmands S."/>
            <person name="Li W."/>
            <person name="Burton R.S."/>
        </authorList>
    </citation>
    <scope>NUCLEOTIDE SEQUENCE [LARGE SCALE GENOMIC DNA]</scope>
    <source>
        <strain evidence="5 6">San Diego</strain>
    </source>
</reference>
<feature type="compositionally biased region" description="Basic and acidic residues" evidence="3">
    <location>
        <begin position="480"/>
        <end position="490"/>
    </location>
</feature>
<dbReference type="Proteomes" id="UP000318571">
    <property type="component" value="Chromosome 1"/>
</dbReference>
<proteinExistence type="predicted"/>
<feature type="coiled-coil region" evidence="2">
    <location>
        <begin position="2488"/>
        <end position="2522"/>
    </location>
</feature>
<dbReference type="EMBL" id="VCGU01000010">
    <property type="protein sequence ID" value="TRY68323.1"/>
    <property type="molecule type" value="Genomic_DNA"/>
</dbReference>
<evidence type="ECO:0000256" key="2">
    <source>
        <dbReference type="SAM" id="Coils"/>
    </source>
</evidence>
<feature type="compositionally biased region" description="Low complexity" evidence="3">
    <location>
        <begin position="557"/>
        <end position="567"/>
    </location>
</feature>
<feature type="coiled-coil region" evidence="2">
    <location>
        <begin position="1169"/>
        <end position="1245"/>
    </location>
</feature>
<feature type="compositionally biased region" description="Polar residues" evidence="3">
    <location>
        <begin position="577"/>
        <end position="588"/>
    </location>
</feature>
<feature type="compositionally biased region" description="Low complexity" evidence="3">
    <location>
        <begin position="160"/>
        <end position="170"/>
    </location>
</feature>
<feature type="region of interest" description="Disordered" evidence="3">
    <location>
        <begin position="1"/>
        <end position="87"/>
    </location>
</feature>
<feature type="region of interest" description="Disordered" evidence="3">
    <location>
        <begin position="1901"/>
        <end position="1923"/>
    </location>
</feature>
<feature type="coiled-coil region" evidence="2">
    <location>
        <begin position="785"/>
        <end position="900"/>
    </location>
</feature>
<sequence>MDQPASSQESLSKKDMESGPENESTNTSSGNSSGSRSTSMMYLTAECCDDSEEGDEDEEDQESSEDDEDPETVRPHNCKSPESVDPISLHAMAKFREDLLKAQMNSFESEEEEESSSSNEVNEELLRLKRVTDEDDPHFEDAFPSVSRNDRLDTVEEVSEPPSSEIMMESLPIENEINTSMDTSSSFDFQPDSLPTDRCFNPNGPGSITSKEEVYSVTEIEISYSRELVSKLERKSSQKDRKESYVHIEPADEKWVMFEDIGPRPNDPFLSKGFDEDCSDGNTSSLRKFSSFFRAAENDNDGFESDFTPGSSNIPIQKSVSISETSDLSEVDSLNPITSAKTHSMTVVGHGQDDRPTTQTLSNPSSMVAEDSSLNRNVNEEDENEDDDDDDDPVIQVGTSLGSARFSKAKPKLMREEAMQGKSGDSAEFKEGRGTQEEKEGTNNESDEGDVSPESSRRQRLQLAQVRSGILKILSEDEDRENRVIAKDETSSSSSFSLDLVPPREGHEYVINNHVEDGDERRTLDGVGSLNSSPSSSEDNLKFSEKHEFENAEKESLIPGSLSSVSSEMPPAEASHQAWSANNPNAKASSRLEAPIMAQNDNDSGIDRETGVTSRISVHSASSSTANTQAQQQHPQHPQPPTKMWSNFKKQVKRGFGGSTGSLSSPSPNSEEHPNPARSGPPQSLTFPNRGHRRSSSEVVYSPEVAEMESPREGGFVVSDHGLNFQSAAMMKKHIGELYARLAKSDSDKQKIADEAYRRAQAIKRDCDHQLEDARMSQLRQADLVEKLREKVIEYRDKYETSNKRLLEVTQVANQAQIRFKDTNEVLITLEERLRATEERRIHDIKQLQVKIEEEEEKNKTLNEVNVVLRSQLESASRANENLARDLSKISANFQQFKDQQHEKEKKVFNESQVRFSNDVQSVRELKHCISTFKNQFHDIKMNTEQELAQLKNELSKSSRNLTTACLNVYTKSGYLDVNGQSIHVGTTQDLYSQLEKVKLEKGLMERKNNNLEGQYKTVQKSMKDLQNTVNTLESERSQLSQQIEELKSKTENFSETSYKAKTLESHNSRLQNSLFDIAQIVLDDADKDDSMVDGPHLSTSLTRSVSKPHLRTGSPMRSRMSTDTHRRTRSASPAMMESTLTAVQAALNRRQLQIHDYRTKLTQTKHVNDQLSKEVKIKNEILESVEHKLDQERLSSDSMKIRLDEISREKMSLNERVELLLVEKTSLERSQTNLKDELESVSKEKDVITDAFSKTMKDLKASEIEIEHLSERTRSQGKDLKEKQTLIGQLEKVGSQLRDELLATKEELAKVKDQLTALDQEKSETDNAAANFESKISSTQTEMERFHKEEKRLKSHIRKLEEIQKNSQEQLKSLEDQMETLEEGKIQSKVDIADLKGTIETLKEEILAKQDDNDKKAKSLAALQVRFKDESQSKDKMESELKNVNKAKDDLENHLTSIQLKKDALEDEVSHTRKEMLEIKAHLERVNEENAKLNKHKSELEVRVEQVDKELKTSEERLAFVRSEKAEQNEMIDDLNFELSQLQKQVKELESDKTDLESAKESLVKENKRAQEALNETSTKLEIVKKSHAEDIEDLKDRHEKLILKLRKSLSELEEDSKADKEETRKALEMAHAQELTNLTKELEDVKFKLESENGDLMAQLERIKESQEEEMILVENEKQQTLTLAQQEQTSLKERIDQLTQDLEKSQEDYDKVKRESSARLEKDRSQISELQLELSRLKSQLEEAMAKLDGEKSLSEGKIRGEQKAKSDLESQVNTLKTTLKYANEKVDNLVEELEETRRKLESSEERKSSSQSEFVAMEKEIVEMKTKISRLERSKDILEKTKQEWELEKRDLTKKITEKEALVTELELRDYDTRKELDECREQIDLLVENNKSVDHERTSLRSKLRNERSLSEEEQRGVTRRESQQLRVRISELESIRDALERELVSAKSAMSGEEESMRTRISTLSAALEELRLRERTLEDQRHNLELDLADSRQEIKDLRVTLTGHEGKVKELNSTVLRLDTNKRELEGKLSTVCGILREVRSGHQDYRGSSGSPTRSSRMIGSSRRGRSPSPWQKSVLNQSAIPSGAPEMDEFNVESVKAIKRQSDDLMVQNVSLEQQLQREREKILGSEEQLRKLEQKISVSDINLASQDEDLLKRERELKEISSKLEQTSQQLNDFKRQGLTTSEGLKRFKEKELSWNEERRRLQDALNDAESQLARFEIHRKSVDGDQQRLQFVISEKDQEIKSLRSKVDSLTGGVSKLEDKCIRLTSNVDQLNIQLERSAQNESDLQARVQELSRTLNYTSSNTSGIQEELEQLRRALSNAENEKKILEDRLESARQQQHDMKQSGRNLHNKLEQLEADLQRSESKANQLELQLHNSKSYLESNANDNYLKEELSRLRRESDQAKDKIRELNKMVSHLEKDKSDLERRLQKSPGAIFSQIADDSVDQVDHPVIRSQIPMMSSQVRGQERMRQTQLQVGEYLVKIRILEQENERLQRKIRGLETQLSELEHCHGVRIQELLQERRKEREKDGKRQKESLRSVEESLKAREKIYKERIKGLEDQVGVLKEQLSKEMRRRQAFITGTSGISSEMSELRQNLDQSLFNVSTPVSRLDGQLLDREAQRLSSTVSKYGEDHMSRLTPSRISMRGASSMENIHRPSSSRPTKRVLAFDHQ</sequence>
<dbReference type="OMA" id="DPAQDCQ"/>
<dbReference type="PANTHER" id="PTHR23159">
    <property type="entry name" value="CENTROSOMAL PROTEIN 2"/>
    <property type="match status" value="1"/>
</dbReference>
<feature type="compositionally biased region" description="Polar residues" evidence="3">
    <location>
        <begin position="308"/>
        <end position="328"/>
    </location>
</feature>
<keyword evidence="6" id="KW-1185">Reference proteome</keyword>
<feature type="compositionally biased region" description="Basic and acidic residues" evidence="3">
    <location>
        <begin position="1751"/>
        <end position="1772"/>
    </location>
</feature>
<feature type="coiled-coil region" evidence="2">
    <location>
        <begin position="2553"/>
        <end position="2587"/>
    </location>
</feature>
<feature type="coiled-coil region" evidence="2">
    <location>
        <begin position="934"/>
        <end position="961"/>
    </location>
</feature>
<feature type="region of interest" description="Disordered" evidence="3">
    <location>
        <begin position="1092"/>
        <end position="1134"/>
    </location>
</feature>
<feature type="compositionally biased region" description="Polar residues" evidence="3">
    <location>
        <begin position="2662"/>
        <end position="2673"/>
    </location>
</feature>
<dbReference type="Gene3D" id="1.20.5.340">
    <property type="match status" value="1"/>
</dbReference>
<feature type="coiled-coil region" evidence="2">
    <location>
        <begin position="995"/>
        <end position="1057"/>
    </location>
</feature>
<gene>
    <name evidence="5" type="ORF">TCAL_08078</name>
</gene>
<feature type="coiled-coil region" evidence="2">
    <location>
        <begin position="1928"/>
        <end position="2036"/>
    </location>
</feature>
<feature type="domain" description="Rootletin-like coiled-coil" evidence="4">
    <location>
        <begin position="770"/>
        <end position="958"/>
    </location>
</feature>
<feature type="region of interest" description="Disordered" evidence="3">
    <location>
        <begin position="1751"/>
        <end position="1773"/>
    </location>
</feature>
<dbReference type="InterPro" id="IPR055167">
    <property type="entry name" value="Rootletin-like_CC"/>
</dbReference>
<feature type="compositionally biased region" description="Low complexity" evidence="3">
    <location>
        <begin position="21"/>
        <end position="39"/>
    </location>
</feature>
<feature type="compositionally biased region" description="Basic and acidic residues" evidence="3">
    <location>
        <begin position="502"/>
        <end position="524"/>
    </location>
</feature>
<feature type="region of interest" description="Disordered" evidence="3">
    <location>
        <begin position="1705"/>
        <end position="1728"/>
    </location>
</feature>
<feature type="region of interest" description="Disordered" evidence="3">
    <location>
        <begin position="103"/>
        <end position="209"/>
    </location>
</feature>
<feature type="compositionally biased region" description="Basic and acidic residues" evidence="3">
    <location>
        <begin position="539"/>
        <end position="556"/>
    </location>
</feature>
<evidence type="ECO:0000259" key="4">
    <source>
        <dbReference type="Pfam" id="PF15035"/>
    </source>
</evidence>
<feature type="region of interest" description="Disordered" evidence="3">
    <location>
        <begin position="299"/>
        <end position="463"/>
    </location>
</feature>
<dbReference type="STRING" id="6832.A0A553NSA7"/>
<evidence type="ECO:0000256" key="3">
    <source>
        <dbReference type="SAM" id="MobiDB-lite"/>
    </source>
</evidence>
<evidence type="ECO:0000256" key="1">
    <source>
        <dbReference type="ARBA" id="ARBA00023054"/>
    </source>
</evidence>
<accession>A0A553NSA7</accession>
<feature type="compositionally biased region" description="Polar residues" evidence="3">
    <location>
        <begin position="335"/>
        <end position="345"/>
    </location>
</feature>
<feature type="compositionally biased region" description="Basic and acidic residues" evidence="3">
    <location>
        <begin position="413"/>
        <end position="442"/>
    </location>
</feature>
<keyword evidence="1 2" id="KW-0175">Coiled coil</keyword>
<evidence type="ECO:0000313" key="6">
    <source>
        <dbReference type="Proteomes" id="UP000318571"/>
    </source>
</evidence>
<name>A0A553NSA7_TIGCA</name>
<feature type="region of interest" description="Disordered" evidence="3">
    <location>
        <begin position="477"/>
        <end position="714"/>
    </location>
</feature>
<dbReference type="PANTHER" id="PTHR23159:SF60">
    <property type="entry name" value="SPINDLE ASSEMBLY ABNORMAL PROTEIN 4"/>
    <property type="match status" value="1"/>
</dbReference>
<feature type="coiled-coil region" evidence="2">
    <location>
        <begin position="2105"/>
        <end position="2439"/>
    </location>
</feature>
<feature type="compositionally biased region" description="Polar residues" evidence="3">
    <location>
        <begin position="357"/>
        <end position="377"/>
    </location>
</feature>
<feature type="compositionally biased region" description="Low complexity" evidence="3">
    <location>
        <begin position="620"/>
        <end position="636"/>
    </location>
</feature>
<feature type="compositionally biased region" description="Acidic residues" evidence="3">
    <location>
        <begin position="380"/>
        <end position="393"/>
    </location>
</feature>
<feature type="compositionally biased region" description="Acidic residues" evidence="3">
    <location>
        <begin position="47"/>
        <end position="70"/>
    </location>
</feature>
<organism evidence="5 6">
    <name type="scientific">Tigriopus californicus</name>
    <name type="common">Marine copepod</name>
    <dbReference type="NCBI Taxonomy" id="6832"/>
    <lineage>
        <taxon>Eukaryota</taxon>
        <taxon>Metazoa</taxon>
        <taxon>Ecdysozoa</taxon>
        <taxon>Arthropoda</taxon>
        <taxon>Crustacea</taxon>
        <taxon>Multicrustacea</taxon>
        <taxon>Hexanauplia</taxon>
        <taxon>Copepoda</taxon>
        <taxon>Harpacticoida</taxon>
        <taxon>Harpacticidae</taxon>
        <taxon>Tigriopus</taxon>
    </lineage>
</organism>
<feature type="compositionally biased region" description="Low complexity" evidence="3">
    <location>
        <begin position="2055"/>
        <end position="2079"/>
    </location>
</feature>
<feature type="compositionally biased region" description="Polar residues" evidence="3">
    <location>
        <begin position="1"/>
        <end position="10"/>
    </location>
</feature>
<feature type="region of interest" description="Disordered" evidence="3">
    <location>
        <begin position="2641"/>
        <end position="2684"/>
    </location>
</feature>
<dbReference type="Pfam" id="PF15035">
    <property type="entry name" value="Rootletin"/>
    <property type="match status" value="1"/>
</dbReference>
<feature type="compositionally biased region" description="Polar residues" evidence="3">
    <location>
        <begin position="176"/>
        <end position="188"/>
    </location>
</feature>